<evidence type="ECO:0000313" key="2">
    <source>
        <dbReference type="Proteomes" id="UP000619265"/>
    </source>
</evidence>
<dbReference type="AlphaFoldDB" id="A0A833XJW1"/>
<accession>A0A833XJW1</accession>
<protein>
    <submittedName>
        <fullName evidence="1">Uncharacterized protein</fullName>
    </submittedName>
</protein>
<organism evidence="1 2">
    <name type="scientific">Juglans regia</name>
    <name type="common">English walnut</name>
    <dbReference type="NCBI Taxonomy" id="51240"/>
    <lineage>
        <taxon>Eukaryota</taxon>
        <taxon>Viridiplantae</taxon>
        <taxon>Streptophyta</taxon>
        <taxon>Embryophyta</taxon>
        <taxon>Tracheophyta</taxon>
        <taxon>Spermatophyta</taxon>
        <taxon>Magnoliopsida</taxon>
        <taxon>eudicotyledons</taxon>
        <taxon>Gunneridae</taxon>
        <taxon>Pentapetalae</taxon>
        <taxon>rosids</taxon>
        <taxon>fabids</taxon>
        <taxon>Fagales</taxon>
        <taxon>Juglandaceae</taxon>
        <taxon>Juglans</taxon>
    </lineage>
</organism>
<sequence length="118" mass="13450">MMGLEKVLVRNFCNIREFCFLLDMMASRIQTCIYVPGSLYAICRAHRTIDGLRGWRMRSHAYSMYIHGIKISRLLLLPPPPLSLSLSLSLQGSVVIFDRDLIPHVVVIFFPPCTRAAL</sequence>
<evidence type="ECO:0000313" key="1">
    <source>
        <dbReference type="EMBL" id="KAF5467137.1"/>
    </source>
</evidence>
<name>A0A833XJW1_JUGRE</name>
<dbReference type="Gramene" id="Jr07_35000_p1">
    <property type="protein sequence ID" value="cds.Jr07_35000_p1"/>
    <property type="gene ID" value="Jr07_35000"/>
</dbReference>
<proteinExistence type="predicted"/>
<reference evidence="1" key="1">
    <citation type="submission" date="2015-10" db="EMBL/GenBank/DDBJ databases">
        <authorList>
            <person name="Martinez-Garcia P.J."/>
            <person name="Crepeau M.W."/>
            <person name="Puiu D."/>
            <person name="Gonzalez-Ibeas D."/>
            <person name="Whalen J."/>
            <person name="Stevens K."/>
            <person name="Paul R."/>
            <person name="Butterfield T."/>
            <person name="Britton M."/>
            <person name="Reagan R."/>
            <person name="Chakraborty S."/>
            <person name="Walawage S.L."/>
            <person name="Vasquez-Gross H.A."/>
            <person name="Cardeno C."/>
            <person name="Famula R."/>
            <person name="Pratt K."/>
            <person name="Kuruganti S."/>
            <person name="Aradhya M.K."/>
            <person name="Leslie C.A."/>
            <person name="Dandekar A.M."/>
            <person name="Salzberg S.L."/>
            <person name="Wegrzyn J.L."/>
            <person name="Langley C.H."/>
            <person name="Neale D.B."/>
        </authorList>
    </citation>
    <scope>NUCLEOTIDE SEQUENCE</scope>
    <source>
        <tissue evidence="1">Leaves</tissue>
    </source>
</reference>
<reference evidence="1" key="2">
    <citation type="submission" date="2020-03" db="EMBL/GenBank/DDBJ databases">
        <title>Walnut 2.0.</title>
        <authorList>
            <person name="Marrano A."/>
            <person name="Britton M."/>
            <person name="Zimin A.V."/>
            <person name="Zaini P.A."/>
            <person name="Workman R."/>
            <person name="Puiu D."/>
            <person name="Bianco L."/>
            <person name="Allen B.J."/>
            <person name="Troggio M."/>
            <person name="Leslie C.A."/>
            <person name="Timp W."/>
            <person name="Dendekar A."/>
            <person name="Salzberg S.L."/>
            <person name="Neale D.B."/>
        </authorList>
    </citation>
    <scope>NUCLEOTIDE SEQUENCE</scope>
    <source>
        <tissue evidence="1">Leaves</tissue>
    </source>
</reference>
<dbReference type="Proteomes" id="UP000619265">
    <property type="component" value="Unassembled WGS sequence"/>
</dbReference>
<gene>
    <name evidence="1" type="ORF">F2P56_016995</name>
</gene>
<comment type="caution">
    <text evidence="1">The sequence shown here is derived from an EMBL/GenBank/DDBJ whole genome shotgun (WGS) entry which is preliminary data.</text>
</comment>
<dbReference type="EMBL" id="LIHL02000007">
    <property type="protein sequence ID" value="KAF5467137.1"/>
    <property type="molecule type" value="Genomic_DNA"/>
</dbReference>